<gene>
    <name evidence="1" type="ORF">EV182_004934</name>
</gene>
<evidence type="ECO:0000313" key="1">
    <source>
        <dbReference type="EMBL" id="KAJ1678027.1"/>
    </source>
</evidence>
<proteinExistence type="predicted"/>
<reference evidence="1" key="1">
    <citation type="submission" date="2022-06" db="EMBL/GenBank/DDBJ databases">
        <title>Phylogenomic reconstructions and comparative analyses of Kickxellomycotina fungi.</title>
        <authorList>
            <person name="Reynolds N.K."/>
            <person name="Stajich J.E."/>
            <person name="Barry K."/>
            <person name="Grigoriev I.V."/>
            <person name="Crous P."/>
            <person name="Smith M.E."/>
        </authorList>
    </citation>
    <scope>NUCLEOTIDE SEQUENCE</scope>
    <source>
        <strain evidence="1">RSA 2271</strain>
    </source>
</reference>
<name>A0ACC1HS13_9FUNG</name>
<comment type="caution">
    <text evidence="1">The sequence shown here is derived from an EMBL/GenBank/DDBJ whole genome shotgun (WGS) entry which is preliminary data.</text>
</comment>
<keyword evidence="2" id="KW-1185">Reference proteome</keyword>
<dbReference type="EMBL" id="JAMZIH010001631">
    <property type="protein sequence ID" value="KAJ1678027.1"/>
    <property type="molecule type" value="Genomic_DNA"/>
</dbReference>
<evidence type="ECO:0000313" key="2">
    <source>
        <dbReference type="Proteomes" id="UP001145114"/>
    </source>
</evidence>
<protein>
    <submittedName>
        <fullName evidence="1">Uncharacterized protein</fullName>
    </submittedName>
</protein>
<feature type="non-terminal residue" evidence="1">
    <location>
        <position position="528"/>
    </location>
</feature>
<organism evidence="1 2">
    <name type="scientific">Spiromyces aspiralis</name>
    <dbReference type="NCBI Taxonomy" id="68401"/>
    <lineage>
        <taxon>Eukaryota</taxon>
        <taxon>Fungi</taxon>
        <taxon>Fungi incertae sedis</taxon>
        <taxon>Zoopagomycota</taxon>
        <taxon>Kickxellomycotina</taxon>
        <taxon>Kickxellomycetes</taxon>
        <taxon>Kickxellales</taxon>
        <taxon>Kickxellaceae</taxon>
        <taxon>Spiromyces</taxon>
    </lineage>
</organism>
<dbReference type="Proteomes" id="UP001145114">
    <property type="component" value="Unassembled WGS sequence"/>
</dbReference>
<accession>A0ACC1HS13</accession>
<sequence>MYKKYLIIDPIRQQLIIRESVNASVPIPFKDVKTVMARRHSDNCILVLKTRPIRGSVMLQSYDPNTNEFPKGWICAMWRNSHKANFVNVVDRLAKCDPKFEAIQTLSDQDYISVFRMLGPPTDIEILSIDDIEGQVIGSIGPAVSDQAAKPTQPATATAASATTAESPTGAQQLVRTNVAENDTTNRDSAEYWILSPSPPLGTVAEGLERLSSLSNSLSLKTVPENEKDVKERRSSRISKAKTSEFNDHTSMFTYPFQGTNSVTVTWADRCRLNDFEFLNDTIIEFYLRYIRECIFGGDPQIAEQVFVFSPFFFNQLARRNTAAASDNGYQRIRKWTNKVDLFSKRYLIVPINESYHWYMAVIYNPGLAVGGNRSRETSQQQDQGQRSDAPDTNLTAPAVVPESNEVIESGMVALSVKRDSRGENNRLKRRRSRIVKSDNENEEEEEDISLVYASAPKQPVPPRRSSRVDGGRLQFVDAEKSASIFIFDSLGTHHPRTFNILNNYLAAEAKARLNIQVKEKLRGYYAK</sequence>